<dbReference type="GeneID" id="108009680"/>
<feature type="compositionally biased region" description="Basic residues" evidence="1">
    <location>
        <begin position="67"/>
        <end position="82"/>
    </location>
</feature>
<evidence type="ECO:0000313" key="5">
    <source>
        <dbReference type="RefSeq" id="XP_070851235.1"/>
    </source>
</evidence>
<dbReference type="RefSeq" id="XP_016929706.3">
    <property type="nucleotide sequence ID" value="XM_017074217.4"/>
</dbReference>
<proteinExistence type="predicted"/>
<dbReference type="RefSeq" id="XP_070851235.1">
    <property type="nucleotide sequence ID" value="XM_070995134.1"/>
</dbReference>
<accession>A0AB39Z7H2</accession>
<evidence type="ECO:0000256" key="1">
    <source>
        <dbReference type="SAM" id="MobiDB-lite"/>
    </source>
</evidence>
<evidence type="ECO:0000313" key="2">
    <source>
        <dbReference type="Proteomes" id="UP001652628"/>
    </source>
</evidence>
<feature type="compositionally biased region" description="Basic and acidic residues" evidence="1">
    <location>
        <begin position="934"/>
        <end position="944"/>
    </location>
</feature>
<gene>
    <name evidence="3 4 5" type="primary">LOC108009680</name>
</gene>
<feature type="compositionally biased region" description="Basic residues" evidence="1">
    <location>
        <begin position="104"/>
        <end position="114"/>
    </location>
</feature>
<dbReference type="AlphaFoldDB" id="A0AB39Z7H2"/>
<evidence type="ECO:0000313" key="4">
    <source>
        <dbReference type="RefSeq" id="XP_016929706.3"/>
    </source>
</evidence>
<evidence type="ECO:0000313" key="3">
    <source>
        <dbReference type="RefSeq" id="XP_016929705.3"/>
    </source>
</evidence>
<reference evidence="3 4" key="1">
    <citation type="submission" date="2025-05" db="UniProtKB">
        <authorList>
            <consortium name="RefSeq"/>
        </authorList>
    </citation>
    <scope>IDENTIFICATION</scope>
</reference>
<dbReference type="Proteomes" id="UP001652628">
    <property type="component" value="Chromosome 2R"/>
</dbReference>
<feature type="compositionally biased region" description="Polar residues" evidence="1">
    <location>
        <begin position="919"/>
        <end position="932"/>
    </location>
</feature>
<feature type="region of interest" description="Disordered" evidence="1">
    <location>
        <begin position="64"/>
        <end position="87"/>
    </location>
</feature>
<keyword evidence="2" id="KW-1185">Reference proteome</keyword>
<organism evidence="2 4">
    <name type="scientific">Drosophila suzukii</name>
    <name type="common">Spotted-wing drosophila fruit fly</name>
    <dbReference type="NCBI Taxonomy" id="28584"/>
    <lineage>
        <taxon>Eukaryota</taxon>
        <taxon>Metazoa</taxon>
        <taxon>Ecdysozoa</taxon>
        <taxon>Arthropoda</taxon>
        <taxon>Hexapoda</taxon>
        <taxon>Insecta</taxon>
        <taxon>Pterygota</taxon>
        <taxon>Neoptera</taxon>
        <taxon>Endopterygota</taxon>
        <taxon>Diptera</taxon>
        <taxon>Brachycera</taxon>
        <taxon>Muscomorpha</taxon>
        <taxon>Ephydroidea</taxon>
        <taxon>Drosophilidae</taxon>
        <taxon>Drosophila</taxon>
        <taxon>Sophophora</taxon>
    </lineage>
</organism>
<dbReference type="RefSeq" id="XP_016929705.3">
    <property type="nucleotide sequence ID" value="XM_017074216.4"/>
</dbReference>
<feature type="compositionally biased region" description="Pro residues" evidence="1">
    <location>
        <begin position="116"/>
        <end position="129"/>
    </location>
</feature>
<feature type="region of interest" description="Disordered" evidence="1">
    <location>
        <begin position="101"/>
        <end position="131"/>
    </location>
</feature>
<sequence>MGPNKAIGVSVNGQNENETEYLIGDKMKTTIVEERSVNETIETIATSSGTVQEEIIEIVNVDGTPAPKHRHHHHHHRHHHHHERQENVEVVEKEEVILVESGPKPRKHHHHKQRTSPPPPLPQTSPPFLTPTEEVGFNVVWEPQAYWNQASPNPSTDLDLSPEKDVVVTEEILDTTSASDEFTTVVWQTETKESYRETQKHTRVVEEEIKFDQQDPPPYAPPQLQVQTGFFPVAQQPPLSPIAEVVQTDVFGESVESSRPRTGYIPRVSLNPTETVVKNVQVVVSAQIQQEPEFIPQPGFVARIVENIEVAAASISSQAQAPKSYYPRAGLVEDIEVISKASPVQNVNQSGYTPETVVVDSIVDNVEADSPFLLPPNGFDTDETIVENIEVSTEVDDSPFLLPADGFDSASVSVESIVENVEVIPSQPVVQVPVQSNVTGGFVESVVENIEVVKEEDPPFLLPVQNVYTPQTGKVESIIENIEVTTEVQPLPRPPIQSAYPPRSGFVESVVESMEVTEEVVPPQPAVSIGLANQTGLVESIVENIEVTEEVDSPVQTPVQLRFPPRSGFVESIVENIEVTEEVDPPLRPPLPLSYPPRSGLVQSIVENIEVTEVNPPYQPPQQIDLIPETGYVESIVEDIEITQPEPPLIQETIVEEIEVIPNPPRQSIVTTNYMPRASLVQELVVESLEVTPTSSPPPEQFPFISRESLIEVDDYVEVEEVTPYNTAPHSPTVEVERLSESEAYVEIMEVTPVNTPPSSPSLQRPIQGGFLPRPSLAETAVVVASLEVTPTPTPPPSPPLKLRIPPSNLRQSEVIVESVEITPLQAPQPFLPPVKPLNGFILTDLVIDDPPFVEVVEREVVVESANDGQLTEVIEVTEEIIQPATPMATVLVGEVSQQSNDKFGKRYSLSTALAEGPQQEQGIQETNQPTPIQKRDSPNEPPKRKCCHCKCTIS</sequence>
<protein>
    <submittedName>
        <fullName evidence="3 4">Proline-rich protein 36</fullName>
    </submittedName>
</protein>
<feature type="region of interest" description="Disordered" evidence="1">
    <location>
        <begin position="915"/>
        <end position="945"/>
    </location>
</feature>
<name>A0AB39Z7H2_DROSZ</name>